<dbReference type="KEGG" id="rha:RHA1_ro09078"/>
<feature type="region of interest" description="Disordered" evidence="1">
    <location>
        <begin position="230"/>
        <end position="260"/>
    </location>
</feature>
<evidence type="ECO:0000313" key="3">
    <source>
        <dbReference type="Proteomes" id="UP000008710"/>
    </source>
</evidence>
<geneLocation type="plasmid" evidence="2 3">
    <name>pRHL1</name>
</geneLocation>
<feature type="region of interest" description="Disordered" evidence="1">
    <location>
        <begin position="55"/>
        <end position="112"/>
    </location>
</feature>
<gene>
    <name evidence="2" type="ordered locus">RHA1_ro09078</name>
</gene>
<proteinExistence type="predicted"/>
<dbReference type="AlphaFoldDB" id="Q0RX64"/>
<dbReference type="EMBL" id="CP000432">
    <property type="protein sequence ID" value="ABH00122.1"/>
    <property type="molecule type" value="Genomic_DNA"/>
</dbReference>
<organism evidence="2 3">
    <name type="scientific">Rhodococcus jostii (strain RHA1)</name>
    <dbReference type="NCBI Taxonomy" id="101510"/>
    <lineage>
        <taxon>Bacteria</taxon>
        <taxon>Bacillati</taxon>
        <taxon>Actinomycetota</taxon>
        <taxon>Actinomycetes</taxon>
        <taxon>Mycobacteriales</taxon>
        <taxon>Nocardiaceae</taxon>
        <taxon>Rhodococcus</taxon>
    </lineage>
</organism>
<evidence type="ECO:0000313" key="2">
    <source>
        <dbReference type="EMBL" id="ABH00122.1"/>
    </source>
</evidence>
<dbReference type="HOGENOM" id="CLU_1069105_0_0_11"/>
<dbReference type="Proteomes" id="UP000008710">
    <property type="component" value="Plasmid pRHL1"/>
</dbReference>
<reference evidence="3" key="1">
    <citation type="journal article" date="2006" name="Proc. Natl. Acad. Sci. U.S.A.">
        <title>The complete genome of Rhodococcus sp. RHA1 provides insights into a catabolic powerhouse.</title>
        <authorList>
            <person name="McLeod M.P."/>
            <person name="Warren R.L."/>
            <person name="Hsiao W.W.L."/>
            <person name="Araki N."/>
            <person name="Myhre M."/>
            <person name="Fernandes C."/>
            <person name="Miyazawa D."/>
            <person name="Wong W."/>
            <person name="Lillquist A.L."/>
            <person name="Wang D."/>
            <person name="Dosanjh M."/>
            <person name="Hara H."/>
            <person name="Petrescu A."/>
            <person name="Morin R.D."/>
            <person name="Yang G."/>
            <person name="Stott J.M."/>
            <person name="Schein J.E."/>
            <person name="Shin H."/>
            <person name="Smailus D."/>
            <person name="Siddiqui A.S."/>
            <person name="Marra M.A."/>
            <person name="Jones S.J.M."/>
            <person name="Holt R."/>
            <person name="Brinkman F.S.L."/>
            <person name="Miyauchi K."/>
            <person name="Fukuda M."/>
            <person name="Davies J.E."/>
            <person name="Mohn W.W."/>
            <person name="Eltis L.D."/>
        </authorList>
    </citation>
    <scope>NUCLEOTIDE SEQUENCE [LARGE SCALE GENOMIC DNA]</scope>
    <source>
        <strain evidence="3">RHA1</strain>
    </source>
</reference>
<protein>
    <submittedName>
        <fullName evidence="2">Uncharacterized protein</fullName>
    </submittedName>
</protein>
<name>Q0RX64_RHOJR</name>
<keyword evidence="2" id="KW-0614">Plasmid</keyword>
<accession>Q0RX64</accession>
<evidence type="ECO:0000256" key="1">
    <source>
        <dbReference type="SAM" id="MobiDB-lite"/>
    </source>
</evidence>
<sequence length="260" mass="28564">MATACRRARPRLPPPGVLLSAVAAILLGDLSGVSCQPGQLPRLIIPRQQIRPPALRPADTHQRPPRIPHRLPQPLTRGRPHVTHSTATHRTYARSRPASPTSNTRTHRALTTPRRRSLLCRWRSSGGSFAVDSIGQARSAPTGPKPGLECAFFERACLHRRPPAVSTTRERHLAWAIFQRGGRAADLPFSRTGTRRIRSPNLYWLAAIGADTAPQKSVNLVDSFTRSKARGDISDAHNPGTPTRNHTARLERAASRTHTA</sequence>